<dbReference type="InterPro" id="IPR013325">
    <property type="entry name" value="RNA_pol_sigma_r2"/>
</dbReference>
<dbReference type="GO" id="GO:0003677">
    <property type="term" value="F:DNA binding"/>
    <property type="evidence" value="ECO:0007669"/>
    <property type="project" value="UniProtKB-KW"/>
</dbReference>
<keyword evidence="4 6" id="KW-0238">DNA-binding</keyword>
<dbReference type="InterPro" id="IPR007624">
    <property type="entry name" value="RNA_pol_sigma70_r3"/>
</dbReference>
<evidence type="ECO:0000256" key="3">
    <source>
        <dbReference type="ARBA" id="ARBA00023082"/>
    </source>
</evidence>
<dbReference type="GO" id="GO:0006352">
    <property type="term" value="P:DNA-templated transcription initiation"/>
    <property type="evidence" value="ECO:0007669"/>
    <property type="project" value="UniProtKB-UniRule"/>
</dbReference>
<dbReference type="InterPro" id="IPR007630">
    <property type="entry name" value="RNA_pol_sigma70_r4"/>
</dbReference>
<dbReference type="Proteomes" id="UP000030645">
    <property type="component" value="Unassembled WGS sequence"/>
</dbReference>
<name>W9RDC1_9ROSA</name>
<dbReference type="Gene3D" id="1.10.601.10">
    <property type="entry name" value="RNA Polymerase Primary Sigma Factor"/>
    <property type="match status" value="1"/>
</dbReference>
<dbReference type="PANTHER" id="PTHR30603:SF57">
    <property type="entry name" value="RNA POLYMERASE SIGMA FACTOR SIGB"/>
    <property type="match status" value="1"/>
</dbReference>
<feature type="compositionally biased region" description="Low complexity" evidence="7">
    <location>
        <begin position="233"/>
        <end position="242"/>
    </location>
</feature>
<accession>W9RDC1</accession>
<keyword evidence="6" id="KW-0934">Plastid</keyword>
<dbReference type="InterPro" id="IPR036388">
    <property type="entry name" value="WH-like_DNA-bd_sf"/>
</dbReference>
<dbReference type="InterPro" id="IPR000943">
    <property type="entry name" value="RNA_pol_sigma70"/>
</dbReference>
<dbReference type="EMBL" id="KE344611">
    <property type="protein sequence ID" value="EXB70625.1"/>
    <property type="molecule type" value="Genomic_DNA"/>
</dbReference>
<protein>
    <recommendedName>
        <fullName evidence="6">RNA polymerase sigma factor</fullName>
    </recommendedName>
</protein>
<dbReference type="STRING" id="981085.W9RDC1"/>
<dbReference type="InterPro" id="IPR016262">
    <property type="entry name" value="RNA_pol_sigma_SigB/C/D/F"/>
</dbReference>
<evidence type="ECO:0000256" key="7">
    <source>
        <dbReference type="SAM" id="MobiDB-lite"/>
    </source>
</evidence>
<dbReference type="GO" id="GO:0071482">
    <property type="term" value="P:cellular response to light stimulus"/>
    <property type="evidence" value="ECO:0007669"/>
    <property type="project" value="UniProtKB-ARBA"/>
</dbReference>
<dbReference type="GO" id="GO:0009507">
    <property type="term" value="C:chloroplast"/>
    <property type="evidence" value="ECO:0007669"/>
    <property type="project" value="UniProtKB-SubCell"/>
</dbReference>
<evidence type="ECO:0000256" key="6">
    <source>
        <dbReference type="PIRNR" id="PIRNR000767"/>
    </source>
</evidence>
<dbReference type="PROSITE" id="PS00716">
    <property type="entry name" value="SIGMA70_2"/>
    <property type="match status" value="1"/>
</dbReference>
<dbReference type="Pfam" id="PF04545">
    <property type="entry name" value="Sigma70_r4"/>
    <property type="match status" value="1"/>
</dbReference>
<evidence type="ECO:0000259" key="8">
    <source>
        <dbReference type="PROSITE" id="PS00716"/>
    </source>
</evidence>
<evidence type="ECO:0000256" key="4">
    <source>
        <dbReference type="ARBA" id="ARBA00023125"/>
    </source>
</evidence>
<dbReference type="Pfam" id="PF04539">
    <property type="entry name" value="Sigma70_r3"/>
    <property type="match status" value="1"/>
</dbReference>
<comment type="function">
    <text evidence="6">Sigma factors are initiation factors that promote the attachment of plastid-encoded RNA polymerase (PEP) to specific initiation sites and are then released.</text>
</comment>
<dbReference type="CDD" id="cd06171">
    <property type="entry name" value="Sigma70_r4"/>
    <property type="match status" value="1"/>
</dbReference>
<dbReference type="SUPFAM" id="SSF88659">
    <property type="entry name" value="Sigma3 and sigma4 domains of RNA polymerase sigma factors"/>
    <property type="match status" value="2"/>
</dbReference>
<dbReference type="eggNOG" id="ENOG502QVXR">
    <property type="taxonomic scope" value="Eukaryota"/>
</dbReference>
<evidence type="ECO:0000313" key="10">
    <source>
        <dbReference type="Proteomes" id="UP000030645"/>
    </source>
</evidence>
<comment type="subcellular location">
    <subcellularLocation>
        <location evidence="6">Plastid</location>
        <location evidence="6">Chloroplast</location>
    </subcellularLocation>
</comment>
<dbReference type="AlphaFoldDB" id="W9RDC1"/>
<evidence type="ECO:0000256" key="1">
    <source>
        <dbReference type="ARBA" id="ARBA00007788"/>
    </source>
</evidence>
<dbReference type="InterPro" id="IPR014284">
    <property type="entry name" value="RNA_pol_sigma-70_dom"/>
</dbReference>
<keyword evidence="10" id="KW-1185">Reference proteome</keyword>
<organism evidence="9 10">
    <name type="scientific">Morus notabilis</name>
    <dbReference type="NCBI Taxonomy" id="981085"/>
    <lineage>
        <taxon>Eukaryota</taxon>
        <taxon>Viridiplantae</taxon>
        <taxon>Streptophyta</taxon>
        <taxon>Embryophyta</taxon>
        <taxon>Tracheophyta</taxon>
        <taxon>Spermatophyta</taxon>
        <taxon>Magnoliopsida</taxon>
        <taxon>eudicotyledons</taxon>
        <taxon>Gunneridae</taxon>
        <taxon>Pentapetalae</taxon>
        <taxon>rosids</taxon>
        <taxon>fabids</taxon>
        <taxon>Rosales</taxon>
        <taxon>Moraceae</taxon>
        <taxon>Moreae</taxon>
        <taxon>Morus</taxon>
    </lineage>
</organism>
<comment type="similarity">
    <text evidence="1 6">Belongs to the sigma-70 factor family.</text>
</comment>
<dbReference type="GO" id="GO:0016987">
    <property type="term" value="F:sigma factor activity"/>
    <property type="evidence" value="ECO:0007669"/>
    <property type="project" value="UniProtKB-UniRule"/>
</dbReference>
<evidence type="ECO:0000313" key="9">
    <source>
        <dbReference type="EMBL" id="EXB70625.1"/>
    </source>
</evidence>
<dbReference type="Gene3D" id="1.10.10.10">
    <property type="entry name" value="Winged helix-like DNA-binding domain superfamily/Winged helix DNA-binding domain"/>
    <property type="match status" value="2"/>
</dbReference>
<keyword evidence="5 6" id="KW-0804">Transcription</keyword>
<reference evidence="10" key="1">
    <citation type="submission" date="2013-01" db="EMBL/GenBank/DDBJ databases">
        <title>Draft Genome Sequence of a Mulberry Tree, Morus notabilis C.K. Schneid.</title>
        <authorList>
            <person name="He N."/>
            <person name="Zhao S."/>
        </authorList>
    </citation>
    <scope>NUCLEOTIDE SEQUENCE</scope>
</reference>
<dbReference type="FunFam" id="1.10.601.10:FF:000007">
    <property type="entry name" value="RNA polymerase sigma factor sigB"/>
    <property type="match status" value="1"/>
</dbReference>
<dbReference type="InterPro" id="IPR013324">
    <property type="entry name" value="RNA_pol_sigma_r3/r4-like"/>
</dbReference>
<evidence type="ECO:0000256" key="2">
    <source>
        <dbReference type="ARBA" id="ARBA00023015"/>
    </source>
</evidence>
<feature type="compositionally biased region" description="Basic and acidic residues" evidence="7">
    <location>
        <begin position="219"/>
        <end position="232"/>
    </location>
</feature>
<proteinExistence type="inferred from homology"/>
<evidence type="ECO:0000256" key="5">
    <source>
        <dbReference type="ARBA" id="ARBA00023163"/>
    </source>
</evidence>
<feature type="region of interest" description="Disordered" evidence="7">
    <location>
        <begin position="214"/>
        <end position="256"/>
    </location>
</feature>
<gene>
    <name evidence="9" type="ORF">L484_023810</name>
</gene>
<dbReference type="OrthoDB" id="206108at2759"/>
<keyword evidence="6" id="KW-0150">Chloroplast</keyword>
<sequence>MSCLLPQFNCKPDTFSAQFNFRTHSLPTPNSHLPKARDINSLAQCVLSTTSPSTSVGATYVLSVEKLRFPSLDANSESVTSNRPWTYTGATGPPVEANFEATLATETLLTSEEAVIAAAAAEAVTLAKAAVKVAKDAALLVRPSTRAESISLVSSEARNIKTAQAASRVRDSLRAEMALIEDHPPKDAAKESNDLQPTNEELRILQEQLSKSIAVRSRRQSERKAKRDRAAEKAAANVVAVKSGSNSRKKRASVQDVDHSDPLRYLRSTTSTSRLLTATEEIELSEGIQDLLKLEKLQEELAERCGGPPTFAQWAAAAGVDQKTLRRRINYGILCKDKMIKSNVRLVISIAKNYQGAGMNLQDLVQEGCRGLVRGAEKFDASKGFKFSTYAHWWIKQAVRKSLSDQSRTIRLPFHMVEATYRVKEARKQLYSENGRQPNDEEVAEATGLSMKRLAAVLLTPKAPRSLEQKIGINQNLKPSEIIADPDAETLEDVLTRQFMKQDLDKVLDSLNQREKQVIRWRFGMDDGRMKTLQEIGELMGVSRERIRQIESCAFRKLKNKKRTKHLQQYLISQ</sequence>
<dbReference type="SUPFAM" id="SSF88946">
    <property type="entry name" value="Sigma2 domain of RNA polymerase sigma factors"/>
    <property type="match status" value="1"/>
</dbReference>
<dbReference type="KEGG" id="mnt:21406564"/>
<dbReference type="InterPro" id="IPR050239">
    <property type="entry name" value="Sigma-70_RNA_pol_init_factors"/>
</dbReference>
<dbReference type="PRINTS" id="PR00046">
    <property type="entry name" value="SIGMA70FCT"/>
</dbReference>
<dbReference type="Pfam" id="PF04542">
    <property type="entry name" value="Sigma70_r2"/>
    <property type="match status" value="1"/>
</dbReference>
<dbReference type="PIRSF" id="PIRSF000767">
    <property type="entry name" value="RNA_pol_sigma_SigB/C/D"/>
    <property type="match status" value="1"/>
</dbReference>
<feature type="domain" description="RNA polymerase sigma-70" evidence="8">
    <location>
        <begin position="532"/>
        <end position="558"/>
    </location>
</feature>
<dbReference type="PANTHER" id="PTHR30603">
    <property type="entry name" value="RNA POLYMERASE SIGMA FACTOR RPO"/>
    <property type="match status" value="1"/>
</dbReference>
<keyword evidence="3 6" id="KW-0731">Sigma factor</keyword>
<keyword evidence="2 6" id="KW-0805">Transcription regulation</keyword>
<dbReference type="NCBIfam" id="TIGR02937">
    <property type="entry name" value="sigma70-ECF"/>
    <property type="match status" value="1"/>
</dbReference>
<dbReference type="InterPro" id="IPR007627">
    <property type="entry name" value="RNA_pol_sigma70_r2"/>
</dbReference>